<reference evidence="3" key="1">
    <citation type="submission" date="2021-01" db="EMBL/GenBank/DDBJ databases">
        <authorList>
            <person name="Corre E."/>
            <person name="Pelletier E."/>
            <person name="Niang G."/>
            <person name="Scheremetjew M."/>
            <person name="Finn R."/>
            <person name="Kale V."/>
            <person name="Holt S."/>
            <person name="Cochrane G."/>
            <person name="Meng A."/>
            <person name="Brown T."/>
            <person name="Cohen L."/>
        </authorList>
    </citation>
    <scope>NUCLEOTIDE SEQUENCE</scope>
    <source>
        <strain evidence="3">CCMP2222</strain>
    </source>
</reference>
<dbReference type="EMBL" id="HBGQ01007103">
    <property type="protein sequence ID" value="CAD9367841.1"/>
    <property type="molecule type" value="Transcribed_RNA"/>
</dbReference>
<feature type="chain" id="PRO_5030991298" evidence="2">
    <location>
        <begin position="24"/>
        <end position="127"/>
    </location>
</feature>
<feature type="compositionally biased region" description="Pro residues" evidence="1">
    <location>
        <begin position="101"/>
        <end position="111"/>
    </location>
</feature>
<protein>
    <submittedName>
        <fullName evidence="3">Uncharacterized protein</fullName>
    </submittedName>
</protein>
<keyword evidence="2" id="KW-0732">Signal</keyword>
<name>A0A7S2F107_9DINO</name>
<feature type="signal peptide" evidence="2">
    <location>
        <begin position="1"/>
        <end position="23"/>
    </location>
</feature>
<evidence type="ECO:0000313" key="3">
    <source>
        <dbReference type="EMBL" id="CAD9367841.1"/>
    </source>
</evidence>
<sequence>MAGPSTLRLLGLGACLLLGLAVGHPVDNNSFLKQADAEAPLLGIRRAAARMQPSLRASDMHQTRGEPVPIEPEQGPLSPVPISPDVGPMMPVPVEAEDPMSPVPIKPPVPEVVPNEPSQMAPARRLR</sequence>
<feature type="region of interest" description="Disordered" evidence="1">
    <location>
        <begin position="55"/>
        <end position="127"/>
    </location>
</feature>
<evidence type="ECO:0000256" key="2">
    <source>
        <dbReference type="SAM" id="SignalP"/>
    </source>
</evidence>
<evidence type="ECO:0000256" key="1">
    <source>
        <dbReference type="SAM" id="MobiDB-lite"/>
    </source>
</evidence>
<accession>A0A7S2F107</accession>
<dbReference type="AlphaFoldDB" id="A0A7S2F107"/>
<proteinExistence type="predicted"/>
<organism evidence="3">
    <name type="scientific">Alexandrium andersonii</name>
    <dbReference type="NCBI Taxonomy" id="327968"/>
    <lineage>
        <taxon>Eukaryota</taxon>
        <taxon>Sar</taxon>
        <taxon>Alveolata</taxon>
        <taxon>Dinophyceae</taxon>
        <taxon>Gonyaulacales</taxon>
        <taxon>Pyrocystaceae</taxon>
        <taxon>Alexandrium</taxon>
    </lineage>
</organism>
<gene>
    <name evidence="3" type="ORF">AAND1436_LOCUS3556</name>
</gene>